<feature type="site" description="Transition state stabilizer" evidence="9">
    <location>
        <position position="18"/>
    </location>
</feature>
<protein>
    <recommendedName>
        <fullName evidence="9">Acetylglutamate kinase</fullName>
        <ecNumber evidence="9">2.7.2.8</ecNumber>
    </recommendedName>
    <alternativeName>
        <fullName evidence="9">N-acetyl-L-glutamate 5-phosphotransferase</fullName>
    </alternativeName>
    <alternativeName>
        <fullName evidence="9">NAG kinase</fullName>
        <shortName evidence="9">NAGK</shortName>
    </alternativeName>
</protein>
<feature type="domain" description="Aspartate/glutamate/uridylate kinase" evidence="10">
    <location>
        <begin position="13"/>
        <end position="256"/>
    </location>
</feature>
<evidence type="ECO:0000256" key="7">
    <source>
        <dbReference type="ARBA" id="ARBA00022840"/>
    </source>
</evidence>
<feature type="binding site" evidence="9">
    <location>
        <position position="175"/>
    </location>
    <ligand>
        <name>substrate</name>
    </ligand>
</feature>
<dbReference type="InterPro" id="IPR001048">
    <property type="entry name" value="Asp/Glu/Uridylate_kinase"/>
</dbReference>
<keyword evidence="6 9" id="KW-0418">Kinase</keyword>
<dbReference type="Gene3D" id="3.40.1160.10">
    <property type="entry name" value="Acetylglutamate kinase-like"/>
    <property type="match status" value="1"/>
</dbReference>
<dbReference type="SUPFAM" id="SSF53633">
    <property type="entry name" value="Carbamate kinase-like"/>
    <property type="match status" value="1"/>
</dbReference>
<organism evidence="11 12">
    <name type="scientific">Clostridium bornimense</name>
    <dbReference type="NCBI Taxonomy" id="1216932"/>
    <lineage>
        <taxon>Bacteria</taxon>
        <taxon>Bacillati</taxon>
        <taxon>Bacillota</taxon>
        <taxon>Clostridia</taxon>
        <taxon>Eubacteriales</taxon>
        <taxon>Clostridiaceae</taxon>
        <taxon>Clostridium</taxon>
    </lineage>
</organism>
<evidence type="ECO:0000259" key="10">
    <source>
        <dbReference type="Pfam" id="PF00696"/>
    </source>
</evidence>
<comment type="subcellular location">
    <subcellularLocation>
        <location evidence="9">Cytoplasm</location>
    </subcellularLocation>
</comment>
<keyword evidence="3 9" id="KW-0028">Amino-acid biosynthesis</keyword>
<evidence type="ECO:0000256" key="3">
    <source>
        <dbReference type="ARBA" id="ARBA00022605"/>
    </source>
</evidence>
<gene>
    <name evidence="9 11" type="primary">argB</name>
    <name evidence="11" type="ORF">CM240_2206</name>
</gene>
<dbReference type="OrthoDB" id="9803155at2"/>
<evidence type="ECO:0000256" key="8">
    <source>
        <dbReference type="ARBA" id="ARBA00048141"/>
    </source>
</evidence>
<dbReference type="InterPro" id="IPR036393">
    <property type="entry name" value="AceGlu_kinase-like_sf"/>
</dbReference>
<keyword evidence="5 9" id="KW-0547">Nucleotide-binding</keyword>
<evidence type="ECO:0000256" key="1">
    <source>
        <dbReference type="ARBA" id="ARBA00004828"/>
    </source>
</evidence>
<dbReference type="PANTHER" id="PTHR23342:SF0">
    <property type="entry name" value="N-ACETYLGLUTAMATE SYNTHASE, MITOCHONDRIAL"/>
    <property type="match status" value="1"/>
</dbReference>
<dbReference type="GO" id="GO:0005524">
    <property type="term" value="F:ATP binding"/>
    <property type="evidence" value="ECO:0007669"/>
    <property type="project" value="UniProtKB-UniRule"/>
</dbReference>
<dbReference type="eggNOG" id="COG0548">
    <property type="taxonomic scope" value="Bacteria"/>
</dbReference>
<dbReference type="GO" id="GO:0003991">
    <property type="term" value="F:acetylglutamate kinase activity"/>
    <property type="evidence" value="ECO:0007669"/>
    <property type="project" value="UniProtKB-UniRule"/>
</dbReference>
<dbReference type="PATRIC" id="fig|1216932.3.peg.2190"/>
<dbReference type="PIRSF" id="PIRSF000728">
    <property type="entry name" value="NAGK"/>
    <property type="match status" value="1"/>
</dbReference>
<dbReference type="Pfam" id="PF00696">
    <property type="entry name" value="AA_kinase"/>
    <property type="match status" value="1"/>
</dbReference>
<dbReference type="AlphaFoldDB" id="W6S0G0"/>
<dbReference type="KEGG" id="clt:CM240_2206"/>
<dbReference type="GO" id="GO:0042450">
    <property type="term" value="P:L-arginine biosynthetic process via ornithine"/>
    <property type="evidence" value="ECO:0007669"/>
    <property type="project" value="UniProtKB-UniRule"/>
</dbReference>
<feature type="binding site" evidence="9">
    <location>
        <begin position="53"/>
        <end position="54"/>
    </location>
    <ligand>
        <name>substrate</name>
    </ligand>
</feature>
<dbReference type="Proteomes" id="UP000019426">
    <property type="component" value="Chromosome M2/40_rep1"/>
</dbReference>
<dbReference type="RefSeq" id="WP_044039086.1">
    <property type="nucleotide sequence ID" value="NZ_HG917868.1"/>
</dbReference>
<reference evidence="11 12" key="1">
    <citation type="submission" date="2013-11" db="EMBL/GenBank/DDBJ databases">
        <title>Complete genome sequence of Clostridum sp. M2/40.</title>
        <authorList>
            <person name="Wibberg D."/>
            <person name="Puehler A."/>
            <person name="Schlueter A."/>
        </authorList>
    </citation>
    <scope>NUCLEOTIDE SEQUENCE [LARGE SCALE GENOMIC DNA]</scope>
    <source>
        <strain evidence="12">M2/40</strain>
    </source>
</reference>
<dbReference type="UniPathway" id="UPA00068">
    <property type="reaction ID" value="UER00107"/>
</dbReference>
<evidence type="ECO:0000256" key="9">
    <source>
        <dbReference type="HAMAP-Rule" id="MF_00082"/>
    </source>
</evidence>
<comment type="pathway">
    <text evidence="1 9">Amino-acid biosynthesis; L-arginine biosynthesis; N(2)-acetyl-L-ornithine from L-glutamate: step 2/4.</text>
</comment>
<accession>W6S0G0</accession>
<evidence type="ECO:0000256" key="2">
    <source>
        <dbReference type="ARBA" id="ARBA00022571"/>
    </source>
</evidence>
<feature type="binding site" evidence="9">
    <location>
        <position position="75"/>
    </location>
    <ligand>
        <name>substrate</name>
    </ligand>
</feature>
<name>W6S0G0_9CLOT</name>
<feature type="site" description="Transition state stabilizer" evidence="9">
    <location>
        <position position="238"/>
    </location>
</feature>
<evidence type="ECO:0000256" key="6">
    <source>
        <dbReference type="ARBA" id="ARBA00022777"/>
    </source>
</evidence>
<dbReference type="FunFam" id="3.40.1160.10:FF:000004">
    <property type="entry name" value="Acetylglutamate kinase"/>
    <property type="match status" value="1"/>
</dbReference>
<comment type="similarity">
    <text evidence="9">Belongs to the acetylglutamate kinase family. ArgB subfamily.</text>
</comment>
<evidence type="ECO:0000256" key="4">
    <source>
        <dbReference type="ARBA" id="ARBA00022679"/>
    </source>
</evidence>
<dbReference type="HAMAP" id="MF_00082">
    <property type="entry name" value="ArgB"/>
    <property type="match status" value="1"/>
</dbReference>
<dbReference type="InterPro" id="IPR037528">
    <property type="entry name" value="ArgB"/>
</dbReference>
<dbReference type="NCBIfam" id="TIGR00761">
    <property type="entry name" value="argB"/>
    <property type="match status" value="1"/>
</dbReference>
<dbReference type="InterPro" id="IPR004662">
    <property type="entry name" value="AcgluKinase_fam"/>
</dbReference>
<dbReference type="PANTHER" id="PTHR23342">
    <property type="entry name" value="N-ACETYLGLUTAMATE SYNTHASE"/>
    <property type="match status" value="1"/>
</dbReference>
<evidence type="ECO:0000313" key="12">
    <source>
        <dbReference type="Proteomes" id="UP000019426"/>
    </source>
</evidence>
<comment type="function">
    <text evidence="9">Catalyzes the ATP-dependent phosphorylation of N-acetyl-L-glutamate.</text>
</comment>
<keyword evidence="7 9" id="KW-0067">ATP-binding</keyword>
<evidence type="ECO:0000313" key="11">
    <source>
        <dbReference type="EMBL" id="CDM69349.1"/>
    </source>
</evidence>
<keyword evidence="9" id="KW-0963">Cytoplasm</keyword>
<evidence type="ECO:0000256" key="5">
    <source>
        <dbReference type="ARBA" id="ARBA00022741"/>
    </source>
</evidence>
<dbReference type="EMBL" id="HG917868">
    <property type="protein sequence ID" value="CDM69349.1"/>
    <property type="molecule type" value="Genomic_DNA"/>
</dbReference>
<keyword evidence="2 9" id="KW-0055">Arginine biosynthesis</keyword>
<dbReference type="EC" id="2.7.2.8" evidence="9"/>
<dbReference type="HOGENOM" id="CLU_053680_0_0_9"/>
<proteinExistence type="inferred from homology"/>
<comment type="catalytic activity">
    <reaction evidence="8 9">
        <text>N-acetyl-L-glutamate + ATP = N-acetyl-L-glutamyl 5-phosphate + ADP</text>
        <dbReference type="Rhea" id="RHEA:14629"/>
        <dbReference type="ChEBI" id="CHEBI:30616"/>
        <dbReference type="ChEBI" id="CHEBI:44337"/>
        <dbReference type="ChEBI" id="CHEBI:57936"/>
        <dbReference type="ChEBI" id="CHEBI:456216"/>
        <dbReference type="EC" id="2.7.2.8"/>
    </reaction>
</comment>
<keyword evidence="12" id="KW-1185">Reference proteome</keyword>
<keyword evidence="4 9" id="KW-0808">Transferase</keyword>
<sequence length="289" mass="31665">MNDFYTLDDVKDKVIVIKYGGSIMRNERCKKSFLQDLKLLHEHGARIVIVHGGGPMISAWLNRLNMGTEFIQGLRVTDEDTMEVVEMILSGNVNKNLASEIYLSGLPAVGISGKDSGLILARKKYLIDDNGEPLDIGYVGDVEEVQSELLLNLLDCGRIPVISPVGADEYGYTYNINADYVAAFISGALKADHFIILTDVDGVYKDFNDKSSLISTINVKDISTLIKAKVIQGGMVPKLQCCMKAINMGSKCIHLINGTSETSFIENLLSSNGTIITGYKEDSKCQKVI</sequence>
<dbReference type="STRING" id="1216932.CM240_2206"/>
<dbReference type="GO" id="GO:0005737">
    <property type="term" value="C:cytoplasm"/>
    <property type="evidence" value="ECO:0007669"/>
    <property type="project" value="UniProtKB-SubCell"/>
</dbReference>